<accession>A0A6G9IC52</accession>
<protein>
    <submittedName>
        <fullName evidence="1">Uncharacterized protein</fullName>
    </submittedName>
</protein>
<sequence>MDFILKNFDYRFFILDTVMLENTMKDNGKTRTKNILKYLTAHKNVYEQLCQNGYFFPIQEINSGAFQFFINKLPNSLPSEWQNIRTYHDQFDFIVTDTSSIWIIAGDQLYEWNHNYYKNHHEKIETINGKDYLAGKKISIEEGIYSLSISVLKRKNKTQEPNLGFLINFTKATNANSTINNLPTEFNFNGNRE</sequence>
<dbReference type="InParanoid" id="A0A6G9IC52"/>
<dbReference type="KEGG" id="orb:IPMB12_09040"/>
<evidence type="ECO:0000313" key="1">
    <source>
        <dbReference type="EMBL" id="QIQ21811.1"/>
    </source>
</evidence>
<dbReference type="RefSeq" id="WP_166916987.1">
    <property type="nucleotide sequence ID" value="NZ_CP050253.1"/>
</dbReference>
<organism evidence="1 2">
    <name type="scientific">Zophobihabitans entericus</name>
    <dbReference type="NCBI Taxonomy" id="1635327"/>
    <lineage>
        <taxon>Bacteria</taxon>
        <taxon>Pseudomonadati</taxon>
        <taxon>Pseudomonadota</taxon>
        <taxon>Gammaproteobacteria</taxon>
        <taxon>Orbales</taxon>
        <taxon>Orbaceae</taxon>
        <taxon>Zophobihabitans</taxon>
    </lineage>
</organism>
<reference evidence="1 2" key="1">
    <citation type="submission" date="2020-03" db="EMBL/GenBank/DDBJ databases">
        <title>Complete genome sequence of Orbus sp. IPMB12 (BCRC 80908).</title>
        <authorList>
            <person name="Lo W.-S."/>
            <person name="Chang T.-H."/>
            <person name="Kuo C.-H."/>
        </authorList>
    </citation>
    <scope>NUCLEOTIDE SEQUENCE [LARGE SCALE GENOMIC DNA]</scope>
    <source>
        <strain evidence="1 2">IPMB12</strain>
    </source>
</reference>
<evidence type="ECO:0000313" key="2">
    <source>
        <dbReference type="Proteomes" id="UP000501168"/>
    </source>
</evidence>
<gene>
    <name evidence="1" type="ORF">IPMB12_09040</name>
</gene>
<dbReference type="EMBL" id="CP050253">
    <property type="protein sequence ID" value="QIQ21811.1"/>
    <property type="molecule type" value="Genomic_DNA"/>
</dbReference>
<proteinExistence type="predicted"/>
<dbReference type="AlphaFoldDB" id="A0A6G9IC52"/>
<name>A0A6G9IC52_9GAMM</name>
<keyword evidence="2" id="KW-1185">Reference proteome</keyword>
<dbReference type="Proteomes" id="UP000501168">
    <property type="component" value="Chromosome"/>
</dbReference>